<gene>
    <name evidence="2" type="ORF">FK004_12370</name>
</gene>
<dbReference type="OrthoDB" id="1432662at2"/>
<dbReference type="InterPro" id="IPR052917">
    <property type="entry name" value="Stress-Dev_Protein"/>
</dbReference>
<dbReference type="Pfam" id="PF16242">
    <property type="entry name" value="Pyrid_ox_like"/>
    <property type="match status" value="1"/>
</dbReference>
<dbReference type="SUPFAM" id="SSF50475">
    <property type="entry name" value="FMN-binding split barrel"/>
    <property type="match status" value="1"/>
</dbReference>
<dbReference type="RefSeq" id="WP_108737503.1">
    <property type="nucleotide sequence ID" value="NZ_CP020919.1"/>
</dbReference>
<dbReference type="PANTHER" id="PTHR34818">
    <property type="entry name" value="PROTEIN BLI-3"/>
    <property type="match status" value="1"/>
</dbReference>
<dbReference type="AlphaFoldDB" id="A0A2S1LQC8"/>
<feature type="domain" description="General stress protein FMN-binding split barrel" evidence="1">
    <location>
        <begin position="11"/>
        <end position="159"/>
    </location>
</feature>
<accession>A0A2S1LQC8</accession>
<keyword evidence="3" id="KW-1185">Reference proteome</keyword>
<dbReference type="Gene3D" id="2.30.110.10">
    <property type="entry name" value="Electron Transport, Fmn-binding Protein, Chain A"/>
    <property type="match status" value="1"/>
</dbReference>
<evidence type="ECO:0000313" key="2">
    <source>
        <dbReference type="EMBL" id="AWG25960.1"/>
    </source>
</evidence>
<organism evidence="2 3">
    <name type="scientific">Flavobacterium kingsejongi</name>
    <dbReference type="NCBI Taxonomy" id="1678728"/>
    <lineage>
        <taxon>Bacteria</taxon>
        <taxon>Pseudomonadati</taxon>
        <taxon>Bacteroidota</taxon>
        <taxon>Flavobacteriia</taxon>
        <taxon>Flavobacteriales</taxon>
        <taxon>Flavobacteriaceae</taxon>
        <taxon>Flavobacterium</taxon>
    </lineage>
</organism>
<dbReference type="PANTHER" id="PTHR34818:SF1">
    <property type="entry name" value="PROTEIN BLI-3"/>
    <property type="match status" value="1"/>
</dbReference>
<evidence type="ECO:0000259" key="1">
    <source>
        <dbReference type="Pfam" id="PF16242"/>
    </source>
</evidence>
<reference evidence="2 3" key="1">
    <citation type="submission" date="2017-04" db="EMBL/GenBank/DDBJ databases">
        <title>Complete genome sequence of Flavobacterium kingsejong AJ004.</title>
        <authorList>
            <person name="Lee P.C."/>
        </authorList>
    </citation>
    <scope>NUCLEOTIDE SEQUENCE [LARGE SCALE GENOMIC DNA]</scope>
    <source>
        <strain evidence="2 3">AJ004</strain>
    </source>
</reference>
<sequence length="168" mass="18959">MGNYKNLSNEEAIAKLKKLAEDIKVCMFCTELTKAPFSTRPMNLQEVDAAGNLWFISGADSDKNFEIKQDDKVQLLFAKLSSSEYLNIYGHAHIYTDQSTIEEKWSPMAKAWFKDGKKDPNVSIIRVQPEYVYYWDTKDGMMVSLLKIAVAAVTGKQMDGSIEGKISV</sequence>
<dbReference type="Proteomes" id="UP000244677">
    <property type="component" value="Chromosome"/>
</dbReference>
<dbReference type="InterPro" id="IPR038725">
    <property type="entry name" value="YdaG_split_barrel_FMN-bd"/>
</dbReference>
<dbReference type="KEGG" id="fki:FK004_12370"/>
<evidence type="ECO:0000313" key="3">
    <source>
        <dbReference type="Proteomes" id="UP000244677"/>
    </source>
</evidence>
<proteinExistence type="predicted"/>
<dbReference type="EMBL" id="CP020919">
    <property type="protein sequence ID" value="AWG25960.1"/>
    <property type="molecule type" value="Genomic_DNA"/>
</dbReference>
<protein>
    <submittedName>
        <fullName evidence="2">General stress protein</fullName>
    </submittedName>
</protein>
<dbReference type="InterPro" id="IPR012349">
    <property type="entry name" value="Split_barrel_FMN-bd"/>
</dbReference>
<name>A0A2S1LQC8_9FLAO</name>